<proteinExistence type="predicted"/>
<protein>
    <submittedName>
        <fullName evidence="1">Putative ovule protein</fullName>
    </submittedName>
</protein>
<evidence type="ECO:0000313" key="1">
    <source>
        <dbReference type="EMBL" id="JAP13080.1"/>
    </source>
</evidence>
<dbReference type="EMBL" id="GEDG01028586">
    <property type="protein sequence ID" value="JAP13080.1"/>
    <property type="molecule type" value="Transcribed_RNA"/>
</dbReference>
<name>A0A0V0GY85_SOLCH</name>
<organism evidence="1">
    <name type="scientific">Solanum chacoense</name>
    <name type="common">Chaco potato</name>
    <dbReference type="NCBI Taxonomy" id="4108"/>
    <lineage>
        <taxon>Eukaryota</taxon>
        <taxon>Viridiplantae</taxon>
        <taxon>Streptophyta</taxon>
        <taxon>Embryophyta</taxon>
        <taxon>Tracheophyta</taxon>
        <taxon>Spermatophyta</taxon>
        <taxon>Magnoliopsida</taxon>
        <taxon>eudicotyledons</taxon>
        <taxon>Gunneridae</taxon>
        <taxon>Pentapetalae</taxon>
        <taxon>asterids</taxon>
        <taxon>lamiids</taxon>
        <taxon>Solanales</taxon>
        <taxon>Solanaceae</taxon>
        <taxon>Solanoideae</taxon>
        <taxon>Solaneae</taxon>
        <taxon>Solanum</taxon>
    </lineage>
</organism>
<accession>A0A0V0GY85</accession>
<reference evidence="1" key="1">
    <citation type="submission" date="2015-12" db="EMBL/GenBank/DDBJ databases">
        <title>Gene expression during late stages of embryo sac development: a critical building block for successful pollen-pistil interactions.</title>
        <authorList>
            <person name="Liu Y."/>
            <person name="Joly V."/>
            <person name="Sabar M."/>
            <person name="Matton D.P."/>
        </authorList>
    </citation>
    <scope>NUCLEOTIDE SEQUENCE</scope>
</reference>
<sequence>MYYILAYTILPRNFTYSFFVHPINPNLLSGESFSPLSIHILINTTTFLGRNLMRDLFNCTSHISTISLFTFLVHRISTRVCYS</sequence>
<dbReference type="AlphaFoldDB" id="A0A0V0GY85"/>